<proteinExistence type="predicted"/>
<protein>
    <submittedName>
        <fullName evidence="2">Uncharacterized protein</fullName>
    </submittedName>
</protein>
<reference evidence="2" key="1">
    <citation type="submission" date="2024-02" db="UniProtKB">
        <authorList>
            <consortium name="WormBaseParasite"/>
        </authorList>
    </citation>
    <scope>IDENTIFICATION</scope>
</reference>
<organism evidence="1 2">
    <name type="scientific">Mesorhabditis belari</name>
    <dbReference type="NCBI Taxonomy" id="2138241"/>
    <lineage>
        <taxon>Eukaryota</taxon>
        <taxon>Metazoa</taxon>
        <taxon>Ecdysozoa</taxon>
        <taxon>Nematoda</taxon>
        <taxon>Chromadorea</taxon>
        <taxon>Rhabditida</taxon>
        <taxon>Rhabditina</taxon>
        <taxon>Rhabditomorpha</taxon>
        <taxon>Rhabditoidea</taxon>
        <taxon>Rhabditidae</taxon>
        <taxon>Mesorhabditinae</taxon>
        <taxon>Mesorhabditis</taxon>
    </lineage>
</organism>
<dbReference type="WBParaSite" id="MBELARI_LOCUS1104">
    <property type="protein sequence ID" value="MBELARI_LOCUS1104"/>
    <property type="gene ID" value="MBELARI_LOCUS1104"/>
</dbReference>
<keyword evidence="1" id="KW-1185">Reference proteome</keyword>
<accession>A0AAF3EAS9</accession>
<dbReference type="Proteomes" id="UP000887575">
    <property type="component" value="Unassembled WGS sequence"/>
</dbReference>
<evidence type="ECO:0000313" key="2">
    <source>
        <dbReference type="WBParaSite" id="MBELARI_LOCUS1104"/>
    </source>
</evidence>
<dbReference type="AlphaFoldDB" id="A0AAF3EAS9"/>
<evidence type="ECO:0000313" key="1">
    <source>
        <dbReference type="Proteomes" id="UP000887575"/>
    </source>
</evidence>
<sequence>MWKREDMWINNVSSMDSRLPLLESGTLGTKGECASGLSSSHRSLTPASAQAAMAFAAADQTTIVNTMNSLRSRMAKGTEKWVGKGRNYPQSIQNLSIDCRRANSGLSVVRIAISQLEPLLGLFAVLCRYNARLQS</sequence>
<name>A0AAF3EAS9_9BILA</name>